<organism evidence="4">
    <name type="scientific">marine metagenome</name>
    <dbReference type="NCBI Taxonomy" id="408172"/>
    <lineage>
        <taxon>unclassified sequences</taxon>
        <taxon>metagenomes</taxon>
        <taxon>ecological metagenomes</taxon>
    </lineage>
</organism>
<feature type="region of interest" description="Disordered" evidence="2">
    <location>
        <begin position="44"/>
        <end position="67"/>
    </location>
</feature>
<evidence type="ECO:0000259" key="3">
    <source>
        <dbReference type="PROSITE" id="PS50263"/>
    </source>
</evidence>
<dbReference type="InterPro" id="IPR036526">
    <property type="entry name" value="C-N_Hydrolase_sf"/>
</dbReference>
<gene>
    <name evidence="4" type="ORF">METZ01_LOCUS100052</name>
</gene>
<evidence type="ECO:0000256" key="2">
    <source>
        <dbReference type="SAM" id="MobiDB-lite"/>
    </source>
</evidence>
<dbReference type="InterPro" id="IPR003010">
    <property type="entry name" value="C-N_Hydrolase"/>
</dbReference>
<feature type="compositionally biased region" description="Basic and acidic residues" evidence="2">
    <location>
        <begin position="54"/>
        <end position="64"/>
    </location>
</feature>
<dbReference type="PROSITE" id="PS50263">
    <property type="entry name" value="CN_HYDROLASE"/>
    <property type="match status" value="1"/>
</dbReference>
<keyword evidence="1" id="KW-0378">Hydrolase</keyword>
<protein>
    <recommendedName>
        <fullName evidence="3">CN hydrolase domain-containing protein</fullName>
    </recommendedName>
</protein>
<reference evidence="4" key="1">
    <citation type="submission" date="2018-05" db="EMBL/GenBank/DDBJ databases">
        <authorList>
            <person name="Lanie J.A."/>
            <person name="Ng W.-L."/>
            <person name="Kazmierczak K.M."/>
            <person name="Andrzejewski T.M."/>
            <person name="Davidsen T.M."/>
            <person name="Wayne K.J."/>
            <person name="Tettelin H."/>
            <person name="Glass J.I."/>
            <person name="Rusch D."/>
            <person name="Podicherti R."/>
            <person name="Tsui H.-C.T."/>
            <person name="Winkler M.E."/>
        </authorList>
    </citation>
    <scope>NUCLEOTIDE SEQUENCE</scope>
</reference>
<dbReference type="GO" id="GO:0016811">
    <property type="term" value="F:hydrolase activity, acting on carbon-nitrogen (but not peptide) bonds, in linear amides"/>
    <property type="evidence" value="ECO:0007669"/>
    <property type="project" value="UniProtKB-ARBA"/>
</dbReference>
<dbReference type="PANTHER" id="PTHR43674:SF2">
    <property type="entry name" value="BETA-UREIDOPROPIONASE"/>
    <property type="match status" value="1"/>
</dbReference>
<dbReference type="EMBL" id="UINC01010626">
    <property type="protein sequence ID" value="SVA47198.1"/>
    <property type="molecule type" value="Genomic_DNA"/>
</dbReference>
<sequence>MDEHLSVALITDVFHEDVDGSRLEARLAHARAGGASMAVLPELPLNPWSPATRVPRDEDTEPPKGSRQQIMAEAAAKVGVALLGGVIVTDPDTGQRHNTAILYDNRGQELGWYRKVHLPEEEGYWETSHYVPGREPPKVIPAPGITVGIQICSDINRPHGSQLLRSQGAEVLLVPRATPSETYERWRLVLRANALMADTYLLSVNRPGPEFDVDIGGPSLAVAPDGEVLYEGTDPVAIVELEAYRAGQAVEEYPGYLARPAGLYARGWTSLDGDG</sequence>
<dbReference type="Gene3D" id="3.60.110.10">
    <property type="entry name" value="Carbon-nitrogen hydrolase"/>
    <property type="match status" value="1"/>
</dbReference>
<accession>A0A381W5H4</accession>
<evidence type="ECO:0000313" key="4">
    <source>
        <dbReference type="EMBL" id="SVA47198.1"/>
    </source>
</evidence>
<feature type="domain" description="CN hydrolase" evidence="3">
    <location>
        <begin position="1"/>
        <end position="245"/>
    </location>
</feature>
<dbReference type="Pfam" id="PF00795">
    <property type="entry name" value="CN_hydrolase"/>
    <property type="match status" value="1"/>
</dbReference>
<dbReference type="SUPFAM" id="SSF56317">
    <property type="entry name" value="Carbon-nitrogen hydrolase"/>
    <property type="match status" value="1"/>
</dbReference>
<dbReference type="InterPro" id="IPR050345">
    <property type="entry name" value="Aliph_Amidase/BUP"/>
</dbReference>
<evidence type="ECO:0000256" key="1">
    <source>
        <dbReference type="ARBA" id="ARBA00022801"/>
    </source>
</evidence>
<name>A0A381W5H4_9ZZZZ</name>
<dbReference type="PANTHER" id="PTHR43674">
    <property type="entry name" value="NITRILASE C965.09-RELATED"/>
    <property type="match status" value="1"/>
</dbReference>
<proteinExistence type="predicted"/>
<dbReference type="AlphaFoldDB" id="A0A381W5H4"/>
<dbReference type="CDD" id="cd07197">
    <property type="entry name" value="nitrilase"/>
    <property type="match status" value="1"/>
</dbReference>